<evidence type="ECO:0000259" key="8">
    <source>
        <dbReference type="PROSITE" id="PS50893"/>
    </source>
</evidence>
<keyword evidence="5" id="KW-0547">Nucleotide-binding</keyword>
<dbReference type="InterPro" id="IPR052156">
    <property type="entry name" value="BCAA_Transport_ATP-bd_LivF"/>
</dbReference>
<evidence type="ECO:0000256" key="1">
    <source>
        <dbReference type="ARBA" id="ARBA00005417"/>
    </source>
</evidence>
<dbReference type="Gene3D" id="3.40.50.300">
    <property type="entry name" value="P-loop containing nucleotide triphosphate hydrolases"/>
    <property type="match status" value="1"/>
</dbReference>
<dbReference type="InterPro" id="IPR017871">
    <property type="entry name" value="ABC_transporter-like_CS"/>
</dbReference>
<dbReference type="Pfam" id="PF00005">
    <property type="entry name" value="ABC_tran"/>
    <property type="match status" value="1"/>
</dbReference>
<dbReference type="RefSeq" id="WP_084283107.1">
    <property type="nucleotide sequence ID" value="NZ_FWXJ01000004.1"/>
</dbReference>
<dbReference type="EMBL" id="FWXJ01000004">
    <property type="protein sequence ID" value="SMC43947.1"/>
    <property type="molecule type" value="Genomic_DNA"/>
</dbReference>
<dbReference type="InterPro" id="IPR003439">
    <property type="entry name" value="ABC_transporter-like_ATP-bd"/>
</dbReference>
<evidence type="ECO:0000313" key="10">
    <source>
        <dbReference type="Proteomes" id="UP000192708"/>
    </source>
</evidence>
<dbReference type="InterPro" id="IPR027417">
    <property type="entry name" value="P-loop_NTPase"/>
</dbReference>
<dbReference type="GO" id="GO:0016887">
    <property type="term" value="F:ATP hydrolysis activity"/>
    <property type="evidence" value="ECO:0007669"/>
    <property type="project" value="InterPro"/>
</dbReference>
<evidence type="ECO:0000313" key="9">
    <source>
        <dbReference type="EMBL" id="SMC43947.1"/>
    </source>
</evidence>
<dbReference type="PROSITE" id="PS00211">
    <property type="entry name" value="ABC_TRANSPORTER_1"/>
    <property type="match status" value="1"/>
</dbReference>
<dbReference type="OrthoDB" id="9776369at2"/>
<dbReference type="AlphaFoldDB" id="A0A1W1Z644"/>
<evidence type="ECO:0000256" key="5">
    <source>
        <dbReference type="ARBA" id="ARBA00022741"/>
    </source>
</evidence>
<keyword evidence="7" id="KW-0029">Amino-acid transport</keyword>
<organism evidence="9 10">
    <name type="scientific">Polynucleobacter kasalickyi</name>
    <dbReference type="NCBI Taxonomy" id="1938817"/>
    <lineage>
        <taxon>Bacteria</taxon>
        <taxon>Pseudomonadati</taxon>
        <taxon>Pseudomonadota</taxon>
        <taxon>Betaproteobacteria</taxon>
        <taxon>Burkholderiales</taxon>
        <taxon>Burkholderiaceae</taxon>
        <taxon>Polynucleobacter</taxon>
    </lineage>
</organism>
<proteinExistence type="inferred from homology"/>
<keyword evidence="6 9" id="KW-0067">ATP-binding</keyword>
<dbReference type="GO" id="GO:0015658">
    <property type="term" value="F:branched-chain amino acid transmembrane transporter activity"/>
    <property type="evidence" value="ECO:0007669"/>
    <property type="project" value="TreeGrafter"/>
</dbReference>
<dbReference type="CDD" id="cd03224">
    <property type="entry name" value="ABC_TM1139_LivF_branched"/>
    <property type="match status" value="1"/>
</dbReference>
<gene>
    <name evidence="9" type="ORF">SAMN06296008_104144</name>
</gene>
<evidence type="ECO:0000256" key="3">
    <source>
        <dbReference type="ARBA" id="ARBA00022475"/>
    </source>
</evidence>
<dbReference type="SUPFAM" id="SSF52540">
    <property type="entry name" value="P-loop containing nucleoside triphosphate hydrolases"/>
    <property type="match status" value="1"/>
</dbReference>
<evidence type="ECO:0000256" key="4">
    <source>
        <dbReference type="ARBA" id="ARBA00022519"/>
    </source>
</evidence>
<dbReference type="PANTHER" id="PTHR43820:SF2">
    <property type="entry name" value="ABC TRANSPORTER ATP-BINDING PROTEIN"/>
    <property type="match status" value="1"/>
</dbReference>
<evidence type="ECO:0000256" key="7">
    <source>
        <dbReference type="ARBA" id="ARBA00022970"/>
    </source>
</evidence>
<dbReference type="STRING" id="1938817.SAMN06296008_104144"/>
<keyword evidence="3" id="KW-1003">Cell membrane</keyword>
<evidence type="ECO:0000256" key="2">
    <source>
        <dbReference type="ARBA" id="ARBA00022448"/>
    </source>
</evidence>
<keyword evidence="4" id="KW-0997">Cell inner membrane</keyword>
<keyword evidence="10" id="KW-1185">Reference proteome</keyword>
<sequence>MLKIDQVCSSYGEAQVLNDVSMQVNEGEIVALLGRNGMGKTSLVRTVMNLSNPLKSKGQIAIGQQSLEGLAPYQVSRAGVGYVPQGRRLFSSLTVLEHLQILDKKSPGAWSVEKVFENFPRLAERKTNRGNELSGGERQLLAIARALMTGPKILLMDEPTEGLAPVTVELVEGVMQTLRKEGLGILLVEQNLYSALAVADRVYILETGMVVWSGTPDQLLSQPGILDRYLGIH</sequence>
<dbReference type="Proteomes" id="UP000192708">
    <property type="component" value="Unassembled WGS sequence"/>
</dbReference>
<dbReference type="SMART" id="SM00382">
    <property type="entry name" value="AAA"/>
    <property type="match status" value="1"/>
</dbReference>
<feature type="domain" description="ABC transporter" evidence="8">
    <location>
        <begin position="2"/>
        <end position="232"/>
    </location>
</feature>
<dbReference type="GO" id="GO:0005524">
    <property type="term" value="F:ATP binding"/>
    <property type="evidence" value="ECO:0007669"/>
    <property type="project" value="UniProtKB-KW"/>
</dbReference>
<dbReference type="PANTHER" id="PTHR43820">
    <property type="entry name" value="HIGH-AFFINITY BRANCHED-CHAIN AMINO ACID TRANSPORT ATP-BINDING PROTEIN LIVF"/>
    <property type="match status" value="1"/>
</dbReference>
<keyword evidence="4" id="KW-0472">Membrane</keyword>
<name>A0A1W1Z644_9BURK</name>
<comment type="similarity">
    <text evidence="1">Belongs to the ABC transporter superfamily.</text>
</comment>
<dbReference type="PROSITE" id="PS50893">
    <property type="entry name" value="ABC_TRANSPORTER_2"/>
    <property type="match status" value="1"/>
</dbReference>
<evidence type="ECO:0000256" key="6">
    <source>
        <dbReference type="ARBA" id="ARBA00022840"/>
    </source>
</evidence>
<reference evidence="9 10" key="1">
    <citation type="submission" date="2017-04" db="EMBL/GenBank/DDBJ databases">
        <authorList>
            <person name="Afonso C.L."/>
            <person name="Miller P.J."/>
            <person name="Scott M.A."/>
            <person name="Spackman E."/>
            <person name="Goraichik I."/>
            <person name="Dimitrov K.M."/>
            <person name="Suarez D.L."/>
            <person name="Swayne D.E."/>
        </authorList>
    </citation>
    <scope>NUCLEOTIDE SEQUENCE [LARGE SCALE GENOMIC DNA]</scope>
    <source>
        <strain evidence="9 10">VK13</strain>
    </source>
</reference>
<protein>
    <submittedName>
        <fullName evidence="9">Amino acid/amide ABC transporter ATP-binding protein 2, HAAT family</fullName>
    </submittedName>
</protein>
<dbReference type="GO" id="GO:0015807">
    <property type="term" value="P:L-amino acid transport"/>
    <property type="evidence" value="ECO:0007669"/>
    <property type="project" value="TreeGrafter"/>
</dbReference>
<accession>A0A1W1Z644</accession>
<dbReference type="InterPro" id="IPR003593">
    <property type="entry name" value="AAA+_ATPase"/>
</dbReference>
<keyword evidence="2" id="KW-0813">Transport</keyword>